<name>A0A2G5P8P4_9MYCO</name>
<organism evidence="5 6">
    <name type="scientific">Mycolicibacterium brumae</name>
    <dbReference type="NCBI Taxonomy" id="85968"/>
    <lineage>
        <taxon>Bacteria</taxon>
        <taxon>Bacillati</taxon>
        <taxon>Actinomycetota</taxon>
        <taxon>Actinomycetes</taxon>
        <taxon>Mycobacteriales</taxon>
        <taxon>Mycobacteriaceae</taxon>
        <taxon>Mycolicibacterium</taxon>
    </lineage>
</organism>
<dbReference type="GO" id="GO:0016887">
    <property type="term" value="F:ATP hydrolysis activity"/>
    <property type="evidence" value="ECO:0007669"/>
    <property type="project" value="InterPro"/>
</dbReference>
<dbReference type="Pfam" id="PF00005">
    <property type="entry name" value="ABC_tran"/>
    <property type="match status" value="2"/>
</dbReference>
<evidence type="ECO:0000256" key="3">
    <source>
        <dbReference type="ARBA" id="ARBA00022840"/>
    </source>
</evidence>
<dbReference type="EMBL" id="PDCN02000017">
    <property type="protein sequence ID" value="PIB74383.1"/>
    <property type="molecule type" value="Genomic_DNA"/>
</dbReference>
<dbReference type="InterPro" id="IPR027417">
    <property type="entry name" value="P-loop_NTPase"/>
</dbReference>
<evidence type="ECO:0000256" key="1">
    <source>
        <dbReference type="ARBA" id="ARBA00022737"/>
    </source>
</evidence>
<dbReference type="InterPro" id="IPR050611">
    <property type="entry name" value="ABCF"/>
</dbReference>
<keyword evidence="1" id="KW-0677">Repeat</keyword>
<dbReference type="STRING" id="85968.GCA_900073015_02795"/>
<comment type="caution">
    <text evidence="5">The sequence shown here is derived from an EMBL/GenBank/DDBJ whole genome shotgun (WGS) entry which is preliminary data.</text>
</comment>
<evidence type="ECO:0000259" key="4">
    <source>
        <dbReference type="PROSITE" id="PS50893"/>
    </source>
</evidence>
<feature type="domain" description="ABC transporter" evidence="4">
    <location>
        <begin position="6"/>
        <end position="197"/>
    </location>
</feature>
<protein>
    <submittedName>
        <fullName evidence="5">ABC transporter ATP-binding protein</fullName>
    </submittedName>
</protein>
<dbReference type="RefSeq" id="WP_090590330.1">
    <property type="nucleotide sequence ID" value="NZ_CP104302.1"/>
</dbReference>
<dbReference type="Gene3D" id="3.40.50.300">
    <property type="entry name" value="P-loop containing nucleotide triphosphate hydrolases"/>
    <property type="match status" value="3"/>
</dbReference>
<keyword evidence="3 5" id="KW-0067">ATP-binding</keyword>
<dbReference type="SMART" id="SM00382">
    <property type="entry name" value="AAA"/>
    <property type="match status" value="2"/>
</dbReference>
<evidence type="ECO:0000313" key="6">
    <source>
        <dbReference type="Proteomes" id="UP000230551"/>
    </source>
</evidence>
<reference evidence="5 6" key="1">
    <citation type="journal article" date="2017" name="Infect. Genet. Evol.">
        <title>The new phylogeny of the genus Mycobacterium: The old and the news.</title>
        <authorList>
            <person name="Tortoli E."/>
            <person name="Fedrizzi T."/>
            <person name="Meehan C.J."/>
            <person name="Trovato A."/>
            <person name="Grottola A."/>
            <person name="Giacobazzi E."/>
            <person name="Serpini G.F."/>
            <person name="Tagliazucchi S."/>
            <person name="Fabio A."/>
            <person name="Bettua C."/>
            <person name="Bertorelli R."/>
            <person name="Frascaro F."/>
            <person name="De Sanctis V."/>
            <person name="Pecorari M."/>
            <person name="Jousson O."/>
            <person name="Segata N."/>
            <person name="Cirillo D.M."/>
        </authorList>
    </citation>
    <scope>NUCLEOTIDE SEQUENCE [LARGE SCALE GENOMIC DNA]</scope>
    <source>
        <strain evidence="5 6">CIP1034565</strain>
    </source>
</reference>
<proteinExistence type="predicted"/>
<gene>
    <name evidence="5" type="ORF">CQY22_012975</name>
</gene>
<dbReference type="PANTHER" id="PTHR19211:SF6">
    <property type="entry name" value="BLL7188 PROTEIN"/>
    <property type="match status" value="1"/>
</dbReference>
<sequence length="465" mass="50743">MQHPAVTLTALTFRWPDGDTVCADLDAAFGHGRTGLVGDNGAGKTTLLRLIAGDLTPTGGAVTATGHYETLGEDWDVEARARAALDGVGLTGIGLDRTVATLSGGETVLTALVGLRLAGDAVVLLDEPTNNLDAESRRLLYDAIAGWRGVLIVVSHDTTLLELMDDTAELRAGTLRMFGGPYSVYREQLAAEQAAAEQAVRTAEQSLRVEKHQRVEAETKLARRMRKGRTDFENKRAPKIIMNQRKTEAQVSAGRLRTEFDGKIADAREHLARQTERVRRDDRIRIDLPDPEVPARRRLAELTDPRGGRHIVAGPERIALTGRNGIGKTRLANTLTAHTDRIGRLEQRLELDDELTVLETVGDRRAELARFLFRGDAVGRRVGELSGGERFRVALARLLLADPPPQLLILDEPTNNLDLGSVDALVGALECYRGALLVISHDADFLSRLGIDTWLLLDEGGLRRG</sequence>
<evidence type="ECO:0000256" key="2">
    <source>
        <dbReference type="ARBA" id="ARBA00022741"/>
    </source>
</evidence>
<dbReference type="SUPFAM" id="SSF52540">
    <property type="entry name" value="P-loop containing nucleoside triphosphate hydrolases"/>
    <property type="match status" value="2"/>
</dbReference>
<dbReference type="InterPro" id="IPR003593">
    <property type="entry name" value="AAA+_ATPase"/>
</dbReference>
<evidence type="ECO:0000313" key="5">
    <source>
        <dbReference type="EMBL" id="PIB74383.1"/>
    </source>
</evidence>
<dbReference type="OrthoDB" id="3239744at2"/>
<accession>A0A2G5P8P4</accession>
<dbReference type="GO" id="GO:0005524">
    <property type="term" value="F:ATP binding"/>
    <property type="evidence" value="ECO:0007669"/>
    <property type="project" value="UniProtKB-KW"/>
</dbReference>
<dbReference type="PROSITE" id="PS50893">
    <property type="entry name" value="ABC_TRANSPORTER_2"/>
    <property type="match status" value="1"/>
</dbReference>
<dbReference type="AlphaFoldDB" id="A0A2G5P8P4"/>
<keyword evidence="2" id="KW-0547">Nucleotide-binding</keyword>
<dbReference type="InterPro" id="IPR003439">
    <property type="entry name" value="ABC_transporter-like_ATP-bd"/>
</dbReference>
<dbReference type="Proteomes" id="UP000230551">
    <property type="component" value="Unassembled WGS sequence"/>
</dbReference>
<keyword evidence="6" id="KW-1185">Reference proteome</keyword>
<dbReference type="PANTHER" id="PTHR19211">
    <property type="entry name" value="ATP-BINDING TRANSPORT PROTEIN-RELATED"/>
    <property type="match status" value="1"/>
</dbReference>